<accession>A0A7R9F7N2</accession>
<feature type="compositionally biased region" description="Polar residues" evidence="1">
    <location>
        <begin position="128"/>
        <end position="146"/>
    </location>
</feature>
<feature type="compositionally biased region" description="Acidic residues" evidence="1">
    <location>
        <begin position="156"/>
        <end position="173"/>
    </location>
</feature>
<evidence type="ECO:0000256" key="1">
    <source>
        <dbReference type="SAM" id="MobiDB-lite"/>
    </source>
</evidence>
<feature type="compositionally biased region" description="Polar residues" evidence="1">
    <location>
        <begin position="92"/>
        <end position="109"/>
    </location>
</feature>
<evidence type="ECO:0000313" key="2">
    <source>
        <dbReference type="EMBL" id="CAD7448463.1"/>
    </source>
</evidence>
<sequence length="201" mass="22241">MEKKEQISSMQKPIEVGTNNSVAVNIKNVEEVHTSNKTSVKLDKQPDTKDKQFPAVSKSSPKNTEVFEESTPVNLHPDPSLAPTDNLPPNEHTASNIIVGTSPEESTPVNLHPDPSLVPTDNLPPNEHTASNIIVGTSPEESNGNVIVTPPPRLEDSEEEEETETETDDDEEVEVSCDWLSEMVDDLWSHLQRFRLRMVAT</sequence>
<name>A0A7R9F7N2_9NEOP</name>
<proteinExistence type="predicted"/>
<feature type="region of interest" description="Disordered" evidence="1">
    <location>
        <begin position="33"/>
        <end position="173"/>
    </location>
</feature>
<dbReference type="EMBL" id="OD570055">
    <property type="protein sequence ID" value="CAD7448463.1"/>
    <property type="molecule type" value="Genomic_DNA"/>
</dbReference>
<feature type="compositionally biased region" description="Basic and acidic residues" evidence="1">
    <location>
        <begin position="33"/>
        <end position="52"/>
    </location>
</feature>
<protein>
    <submittedName>
        <fullName evidence="2">Uncharacterized protein</fullName>
    </submittedName>
</protein>
<reference evidence="2" key="1">
    <citation type="submission" date="2020-11" db="EMBL/GenBank/DDBJ databases">
        <authorList>
            <person name="Tran Van P."/>
        </authorList>
    </citation>
    <scope>NUCLEOTIDE SEQUENCE</scope>
</reference>
<dbReference type="AlphaFoldDB" id="A0A7R9F7N2"/>
<organism evidence="2">
    <name type="scientific">Timema bartmani</name>
    <dbReference type="NCBI Taxonomy" id="61472"/>
    <lineage>
        <taxon>Eukaryota</taxon>
        <taxon>Metazoa</taxon>
        <taxon>Ecdysozoa</taxon>
        <taxon>Arthropoda</taxon>
        <taxon>Hexapoda</taxon>
        <taxon>Insecta</taxon>
        <taxon>Pterygota</taxon>
        <taxon>Neoptera</taxon>
        <taxon>Polyneoptera</taxon>
        <taxon>Phasmatodea</taxon>
        <taxon>Timematodea</taxon>
        <taxon>Timematoidea</taxon>
        <taxon>Timematidae</taxon>
        <taxon>Timema</taxon>
    </lineage>
</organism>
<feature type="compositionally biased region" description="Polar residues" evidence="1">
    <location>
        <begin position="7"/>
        <end position="21"/>
    </location>
</feature>
<gene>
    <name evidence="2" type="ORF">TBIB3V08_LOCUS10749</name>
</gene>
<feature type="region of interest" description="Disordered" evidence="1">
    <location>
        <begin position="1"/>
        <end position="21"/>
    </location>
</feature>